<dbReference type="GO" id="GO:0005789">
    <property type="term" value="C:endoplasmic reticulum membrane"/>
    <property type="evidence" value="ECO:0007669"/>
    <property type="project" value="UniProtKB-SubCell"/>
</dbReference>
<evidence type="ECO:0000256" key="2">
    <source>
        <dbReference type="ARBA" id="ARBA00006299"/>
    </source>
</evidence>
<evidence type="ECO:0000256" key="5">
    <source>
        <dbReference type="ARBA" id="ARBA00022824"/>
    </source>
</evidence>
<dbReference type="Proteomes" id="UP001487740">
    <property type="component" value="Unassembled WGS sequence"/>
</dbReference>
<evidence type="ECO:0000256" key="1">
    <source>
        <dbReference type="ARBA" id="ARBA00004477"/>
    </source>
</evidence>
<gene>
    <name evidence="12" type="ORF">O3P69_009769</name>
</gene>
<evidence type="ECO:0000256" key="8">
    <source>
        <dbReference type="ARBA" id="ARBA00023136"/>
    </source>
</evidence>
<keyword evidence="8 10" id="KW-0472">Membrane</keyword>
<feature type="compositionally biased region" description="Polar residues" evidence="9">
    <location>
        <begin position="471"/>
        <end position="480"/>
    </location>
</feature>
<dbReference type="GO" id="GO:0061709">
    <property type="term" value="P:reticulophagy"/>
    <property type="evidence" value="ECO:0007669"/>
    <property type="project" value="InterPro"/>
</dbReference>
<evidence type="ECO:0000256" key="4">
    <source>
        <dbReference type="ARBA" id="ARBA00022692"/>
    </source>
</evidence>
<evidence type="ECO:0000256" key="7">
    <source>
        <dbReference type="ARBA" id="ARBA00023006"/>
    </source>
</evidence>
<feature type="region of interest" description="Disordered" evidence="9">
    <location>
        <begin position="448"/>
        <end position="495"/>
    </location>
</feature>
<evidence type="ECO:0000256" key="3">
    <source>
        <dbReference type="ARBA" id="ARBA00022553"/>
    </source>
</evidence>
<dbReference type="PANTHER" id="PTHR28659">
    <property type="entry name" value="RETICULON-LIKE PROTEIN"/>
    <property type="match status" value="1"/>
</dbReference>
<protein>
    <recommendedName>
        <fullName evidence="11">RETREG1-3/ARL6IP-like N-terminal reticulon-homology domain-containing protein</fullName>
    </recommendedName>
</protein>
<evidence type="ECO:0000256" key="6">
    <source>
        <dbReference type="ARBA" id="ARBA00022989"/>
    </source>
</evidence>
<organism evidence="12 13">
    <name type="scientific">Scylla paramamosain</name>
    <name type="common">Mud crab</name>
    <dbReference type="NCBI Taxonomy" id="85552"/>
    <lineage>
        <taxon>Eukaryota</taxon>
        <taxon>Metazoa</taxon>
        <taxon>Ecdysozoa</taxon>
        <taxon>Arthropoda</taxon>
        <taxon>Crustacea</taxon>
        <taxon>Multicrustacea</taxon>
        <taxon>Malacostraca</taxon>
        <taxon>Eumalacostraca</taxon>
        <taxon>Eucarida</taxon>
        <taxon>Decapoda</taxon>
        <taxon>Pleocyemata</taxon>
        <taxon>Brachyura</taxon>
        <taxon>Eubrachyura</taxon>
        <taxon>Portunoidea</taxon>
        <taxon>Portunidae</taxon>
        <taxon>Portuninae</taxon>
        <taxon>Scylla</taxon>
    </lineage>
</organism>
<evidence type="ECO:0000259" key="11">
    <source>
        <dbReference type="Pfam" id="PF24456"/>
    </source>
</evidence>
<name>A0AAW0SLU0_SCYPA</name>
<feature type="region of interest" description="Disordered" evidence="9">
    <location>
        <begin position="264"/>
        <end position="411"/>
    </location>
</feature>
<comment type="similarity">
    <text evidence="2">Belongs to the RETREG family.</text>
</comment>
<dbReference type="AlphaFoldDB" id="A0AAW0SLU0"/>
<comment type="caution">
    <text evidence="12">The sequence shown here is derived from an EMBL/GenBank/DDBJ whole genome shotgun (WGS) entry which is preliminary data.</text>
</comment>
<dbReference type="Pfam" id="PF24456">
    <property type="entry name" value="RHD_RETREG1-3"/>
    <property type="match status" value="1"/>
</dbReference>
<dbReference type="InterPro" id="IPR057282">
    <property type="entry name" value="RETREG1-3-like_RHD"/>
</dbReference>
<feature type="transmembrane region" description="Helical" evidence="10">
    <location>
        <begin position="160"/>
        <end position="179"/>
    </location>
</feature>
<dbReference type="InterPro" id="IPR043384">
    <property type="entry name" value="RETREG1/3"/>
</dbReference>
<feature type="compositionally biased region" description="Polar residues" evidence="9">
    <location>
        <begin position="348"/>
        <end position="360"/>
    </location>
</feature>
<accession>A0AAW0SLU0</accession>
<keyword evidence="6 10" id="KW-1133">Transmembrane helix</keyword>
<feature type="transmembrane region" description="Helical" evidence="10">
    <location>
        <begin position="185"/>
        <end position="204"/>
    </location>
</feature>
<evidence type="ECO:0000256" key="10">
    <source>
        <dbReference type="SAM" id="Phobius"/>
    </source>
</evidence>
<feature type="domain" description="RETREG1-3/ARL6IP-like N-terminal reticulon-homology" evidence="11">
    <location>
        <begin position="40"/>
        <end position="215"/>
    </location>
</feature>
<evidence type="ECO:0000313" key="12">
    <source>
        <dbReference type="EMBL" id="KAK8376345.1"/>
    </source>
</evidence>
<evidence type="ECO:0000313" key="13">
    <source>
        <dbReference type="Proteomes" id="UP001487740"/>
    </source>
</evidence>
<feature type="transmembrane region" description="Helical" evidence="10">
    <location>
        <begin position="59"/>
        <end position="76"/>
    </location>
</feature>
<dbReference type="PANTHER" id="PTHR28659:SF2">
    <property type="entry name" value="RETICULON-LIKE PROTEIN"/>
    <property type="match status" value="1"/>
</dbReference>
<keyword evidence="5" id="KW-0256">Endoplasmic reticulum</keyword>
<reference evidence="12 13" key="1">
    <citation type="submission" date="2023-03" db="EMBL/GenBank/DDBJ databases">
        <title>High-quality genome of Scylla paramamosain provides insights in environmental adaptation.</title>
        <authorList>
            <person name="Zhang L."/>
        </authorList>
    </citation>
    <scope>NUCLEOTIDE SEQUENCE [LARGE SCALE GENOMIC DNA]</scope>
    <source>
        <strain evidence="12">LZ_2023a</strain>
        <tissue evidence="12">Muscle</tissue>
    </source>
</reference>
<keyword evidence="3" id="KW-0597">Phosphoprotein</keyword>
<feature type="compositionally biased region" description="Acidic residues" evidence="9">
    <location>
        <begin position="329"/>
        <end position="338"/>
    </location>
</feature>
<dbReference type="EMBL" id="JARAKH010000048">
    <property type="protein sequence ID" value="KAK8376345.1"/>
    <property type="molecule type" value="Genomic_DNA"/>
</dbReference>
<keyword evidence="13" id="KW-1185">Reference proteome</keyword>
<evidence type="ECO:0000256" key="9">
    <source>
        <dbReference type="SAM" id="MobiDB-lite"/>
    </source>
</evidence>
<proteinExistence type="inferred from homology"/>
<feature type="transmembrane region" description="Helical" evidence="10">
    <location>
        <begin position="82"/>
        <end position="100"/>
    </location>
</feature>
<feature type="compositionally biased region" description="Acidic residues" evidence="9">
    <location>
        <begin position="481"/>
        <end position="495"/>
    </location>
</feature>
<sequence>MSSLKNALLRLWPFKTDTTDSHAPQCGRKTETRKITRVLGPWESYMVSLQSILIWERPGTSAAAVVTVNVLFWLVVWSELRVYFVLSVAALGVFLHQQWVHSIWPEIRVPKPEPDDSEDWTPVHPSVLSVPEISQYVEVALRWIRENYTWLLQLRRHQPALFCAIMTSVLSLCGVVGYLVPGVVLVYNLLMLAMTGPGIFLHVLPDSFYERLSRMRAALRGDTAGMEASHVSLDSDISEFMPELQSLEAQAALDVPLMSQDPLEVEQTEEAEGQAKNGGGASARRRKGCKGSPGDDDSAASPVSGADDTVPFYTGLPEDFPSYDHDSVDDLDDPDIDLPEPCPPVPQPSIQRHPGNSSDRYQMEFVSSHFGDSSDEEEAFMEGLSFEQRGQLRAEPQYSPQAPPQSAPAVDPIGQLMSSVIAQNAGNVLSALGQNLVTSVIGQASGISSQIPHTASRETSHQQPPPRMSRSVDSQQQSTTDLEDDFELISDEECQ</sequence>
<keyword evidence="4 10" id="KW-0812">Transmembrane</keyword>
<keyword evidence="7" id="KW-0072">Autophagy</keyword>
<comment type="subcellular location">
    <subcellularLocation>
        <location evidence="1">Endoplasmic reticulum membrane</location>
        <topology evidence="1">Multi-pass membrane protein</topology>
    </subcellularLocation>
</comment>